<evidence type="ECO:0000256" key="1">
    <source>
        <dbReference type="SAM" id="Phobius"/>
    </source>
</evidence>
<dbReference type="AlphaFoldDB" id="A0A657LX79"/>
<organism evidence="2 3">
    <name type="scientific">Pararhizobium antarcticum</name>
    <dbReference type="NCBI Taxonomy" id="1798805"/>
    <lineage>
        <taxon>Bacteria</taxon>
        <taxon>Pseudomonadati</taxon>
        <taxon>Pseudomonadota</taxon>
        <taxon>Alphaproteobacteria</taxon>
        <taxon>Hyphomicrobiales</taxon>
        <taxon>Rhizobiaceae</taxon>
        <taxon>Rhizobium/Agrobacterium group</taxon>
        <taxon>Pararhizobium</taxon>
    </lineage>
</organism>
<keyword evidence="1" id="KW-0472">Membrane</keyword>
<reference evidence="2 3" key="1">
    <citation type="submission" date="2016-02" db="EMBL/GenBank/DDBJ databases">
        <title>Genome sequencing of a beta-galactosidase producing bacteria Rhizobium sp. 59.</title>
        <authorList>
            <person name="Wang D."/>
            <person name="Kot W."/>
            <person name="Qin Y."/>
            <person name="Hansen L."/>
            <person name="Naqvi K."/>
            <person name="Rensing C."/>
        </authorList>
    </citation>
    <scope>NUCLEOTIDE SEQUENCE [LARGE SCALE GENOMIC DNA]</scope>
    <source>
        <strain evidence="2 3">59</strain>
    </source>
</reference>
<dbReference type="SUPFAM" id="SSF48452">
    <property type="entry name" value="TPR-like"/>
    <property type="match status" value="1"/>
</dbReference>
<keyword evidence="1" id="KW-0812">Transmembrane</keyword>
<dbReference type="OrthoDB" id="100177at2"/>
<feature type="transmembrane region" description="Helical" evidence="1">
    <location>
        <begin position="154"/>
        <end position="173"/>
    </location>
</feature>
<accession>A0A657LX79</accession>
<dbReference type="Gene3D" id="1.25.40.10">
    <property type="entry name" value="Tetratricopeptide repeat domain"/>
    <property type="match status" value="1"/>
</dbReference>
<comment type="caution">
    <text evidence="2">The sequence shown here is derived from an EMBL/GenBank/DDBJ whole genome shotgun (WGS) entry which is preliminary data.</text>
</comment>
<dbReference type="EMBL" id="LSRP01000083">
    <property type="protein sequence ID" value="OJF97432.1"/>
    <property type="molecule type" value="Genomic_DNA"/>
</dbReference>
<keyword evidence="3" id="KW-1185">Reference proteome</keyword>
<sequence>MAVQDTNTIGTRRPPNADDIRAQLERIVTSPEFPTVGRGAAFLTYIVEETICGRANRLKGYSIALEIFRRGENFSQDDPVVRIEAGRLRRALERYYLVAGQTDSIRIDIPKGGYIPVFTWNCPGSIHREVIDKPDISEIRSLARASWWSGTARTLGLFAGLAVFFGFTAYWTLPYDAVTGTSPTARLQPDKPTVLVAPFVNLGDGPQSHSYAIGLTEQLLTTLPRFKEIKVFEIETSRSLLPQIDVAEVRERFAAQYLLAGGVRVAGDRLRASVRLLDTRDGAILWSQSYDHDLRSGDLFTIQTDVANRVAASVAQPYGIIAQAEVGRPPPDDLGTYKCALDFYEYRIHLSVERHGAVRNCLEQAVERSPAYSTARAMLSMIYLDEERYKFNPTTEGPPPIERALQAARQAIQVEPDNTRAQQALMMALFFDRQLAEATHVGEHAIAMNPNDTEVLGEFGTRIAIAGQWQRGAELLDQAIALNPRGGGFYRGMRGLASYMLGDTVNAVLQIKRSDMQKFPLFHGVAAIIYAEAGMTVEAGRAAAVFKTMRPDFLPNFVSEMTSRNMRDADLNRLVEGLRKAGMTIGDDERAFAYASEPP</sequence>
<dbReference type="InterPro" id="IPR011990">
    <property type="entry name" value="TPR-like_helical_dom_sf"/>
</dbReference>
<evidence type="ECO:0000313" key="2">
    <source>
        <dbReference type="EMBL" id="OJF97432.1"/>
    </source>
</evidence>
<evidence type="ECO:0000313" key="3">
    <source>
        <dbReference type="Proteomes" id="UP000182661"/>
    </source>
</evidence>
<gene>
    <name evidence="2" type="ORF">AX760_16955</name>
</gene>
<proteinExistence type="predicted"/>
<name>A0A657LX79_9HYPH</name>
<protein>
    <submittedName>
        <fullName evidence="2">Adenylate cyclase</fullName>
    </submittedName>
</protein>
<dbReference type="Proteomes" id="UP000182661">
    <property type="component" value="Unassembled WGS sequence"/>
</dbReference>
<keyword evidence="1" id="KW-1133">Transmembrane helix</keyword>